<dbReference type="RefSeq" id="WP_316025975.1">
    <property type="nucleotide sequence ID" value="NZ_JAWDIO010000002.1"/>
</dbReference>
<protein>
    <submittedName>
        <fullName evidence="2">Uncharacterized protein</fullName>
    </submittedName>
</protein>
<reference evidence="2 3" key="1">
    <citation type="submission" date="2023-10" db="EMBL/GenBank/DDBJ databases">
        <title>Glaciecola aquimarina strain GGW-M5 nov., isolated from a coastal seawater.</title>
        <authorList>
            <person name="Bayburt H."/>
            <person name="Kim J.M."/>
            <person name="Choi B.J."/>
            <person name="Jeon C.O."/>
        </authorList>
    </citation>
    <scope>NUCLEOTIDE SEQUENCE [LARGE SCALE GENOMIC DNA]</scope>
    <source>
        <strain evidence="2 3">KCTC 32108</strain>
    </source>
</reference>
<organism evidence="2 3">
    <name type="scientific">Paraglaciecola aquimarina</name>
    <dbReference type="NCBI Taxonomy" id="1235557"/>
    <lineage>
        <taxon>Bacteria</taxon>
        <taxon>Pseudomonadati</taxon>
        <taxon>Pseudomonadota</taxon>
        <taxon>Gammaproteobacteria</taxon>
        <taxon>Alteromonadales</taxon>
        <taxon>Alteromonadaceae</taxon>
        <taxon>Paraglaciecola</taxon>
    </lineage>
</organism>
<keyword evidence="3" id="KW-1185">Reference proteome</keyword>
<feature type="chain" id="PRO_5046904880" evidence="1">
    <location>
        <begin position="29"/>
        <end position="166"/>
    </location>
</feature>
<name>A0ABU3SWL0_9ALTE</name>
<feature type="signal peptide" evidence="1">
    <location>
        <begin position="1"/>
        <end position="28"/>
    </location>
</feature>
<dbReference type="EMBL" id="JAWDIO010000002">
    <property type="protein sequence ID" value="MDU0354368.1"/>
    <property type="molecule type" value="Genomic_DNA"/>
</dbReference>
<evidence type="ECO:0000313" key="3">
    <source>
        <dbReference type="Proteomes" id="UP001247805"/>
    </source>
</evidence>
<keyword evidence="1" id="KW-0732">Signal</keyword>
<accession>A0ABU3SWL0</accession>
<gene>
    <name evidence="2" type="ORF">RS130_10875</name>
</gene>
<dbReference type="Proteomes" id="UP001247805">
    <property type="component" value="Unassembled WGS sequence"/>
</dbReference>
<comment type="caution">
    <text evidence="2">The sequence shown here is derived from an EMBL/GenBank/DDBJ whole genome shotgun (WGS) entry which is preliminary data.</text>
</comment>
<evidence type="ECO:0000313" key="2">
    <source>
        <dbReference type="EMBL" id="MDU0354368.1"/>
    </source>
</evidence>
<proteinExistence type="predicted"/>
<sequence>MKIINHKKMAASLVCLLFMSTSSSYAQADEASLALDDVNIYTQTYSTDNEIVVTADYNAGTGHTVTDTYGGVRFFLREMTAGWGAVVKDTFAEDSSVIGTESGTATANISLASITPTADLPEGNFYFLYATFESTDGNNYPITGVHPINIIAGENEQDEAPVLMVP</sequence>
<evidence type="ECO:0000256" key="1">
    <source>
        <dbReference type="SAM" id="SignalP"/>
    </source>
</evidence>